<dbReference type="Proteomes" id="UP000604391">
    <property type="component" value="Unassembled WGS sequence"/>
</dbReference>
<keyword evidence="3" id="KW-1185">Reference proteome</keyword>
<dbReference type="Gene3D" id="2.60.40.10">
    <property type="entry name" value="Immunoglobulins"/>
    <property type="match status" value="1"/>
</dbReference>
<keyword evidence="1" id="KW-0812">Transmembrane</keyword>
<evidence type="ECO:0000256" key="1">
    <source>
        <dbReference type="SAM" id="Phobius"/>
    </source>
</evidence>
<dbReference type="AlphaFoldDB" id="A0A832V8Y0"/>
<reference evidence="2 3" key="1">
    <citation type="journal article" name="Nat. Commun.">
        <title>Undinarchaeota illuminate DPANN phylogeny and the impact of gene transfer on archaeal evolution.</title>
        <authorList>
            <person name="Dombrowski N."/>
            <person name="Williams T.A."/>
            <person name="Sun J."/>
            <person name="Woodcroft B.J."/>
            <person name="Lee J.H."/>
            <person name="Minh B.Q."/>
            <person name="Rinke C."/>
            <person name="Spang A."/>
        </authorList>
    </citation>
    <scope>NUCLEOTIDE SEQUENCE [LARGE SCALE GENOMIC DNA]</scope>
    <source>
        <strain evidence="2">MAG_bin17</strain>
    </source>
</reference>
<comment type="caution">
    <text evidence="2">The sequence shown here is derived from an EMBL/GenBank/DDBJ whole genome shotgun (WGS) entry which is preliminary data.</text>
</comment>
<dbReference type="PROSITE" id="PS50096">
    <property type="entry name" value="IQ"/>
    <property type="match status" value="1"/>
</dbReference>
<proteinExistence type="predicted"/>
<gene>
    <name evidence="2" type="ORF">H1011_03130</name>
</gene>
<evidence type="ECO:0000313" key="2">
    <source>
        <dbReference type="EMBL" id="HIJ99790.1"/>
    </source>
</evidence>
<protein>
    <submittedName>
        <fullName evidence="2">Uncharacterized protein</fullName>
    </submittedName>
</protein>
<name>A0A832V8Y0_9ARCH</name>
<keyword evidence="1" id="KW-1133">Transmembrane helix</keyword>
<organism evidence="2 3">
    <name type="scientific">Candidatus Undinarchaeum marinum</name>
    <dbReference type="NCBI Taxonomy" id="2756141"/>
    <lineage>
        <taxon>Archaea</taxon>
        <taxon>Candidatus Undinarchaeota</taxon>
        <taxon>Candidatus Undinarchaeia</taxon>
        <taxon>Candidatus Undinarchaeales</taxon>
        <taxon>Candidatus Undinarchaeaceae</taxon>
        <taxon>Candidatus Undinarchaeum</taxon>
    </lineage>
</organism>
<dbReference type="EMBL" id="DVAD01000015">
    <property type="protein sequence ID" value="HIJ99790.1"/>
    <property type="molecule type" value="Genomic_DNA"/>
</dbReference>
<accession>A0A832V8Y0</accession>
<dbReference type="InterPro" id="IPR013783">
    <property type="entry name" value="Ig-like_fold"/>
</dbReference>
<feature type="transmembrane region" description="Helical" evidence="1">
    <location>
        <begin position="489"/>
        <end position="508"/>
    </location>
</feature>
<evidence type="ECO:0000313" key="3">
    <source>
        <dbReference type="Proteomes" id="UP000604391"/>
    </source>
</evidence>
<sequence>MLPKSKKIPEFSVIVVFLAVLAALIALSGPSYEYELQKLDMHLTVGNRLGFNVDSDAVYFGTIFPGGTSTREITIFNNETRDAYVTIGAKGELSGWVSLSRNNFTIPGKSGTSFKVTASPPGSAAQGNYSAVLQIFLRYQKADNKVSGLVAGAVNFSVTSAAGDVTSPVITAVTISSDLFDGDTATIRVNVTDDVAVDTVFATVNISSSLTNYTMSQEGSTDFYNATFTAAEGTHSYIVTANDTSGNSTNTSYTSFTVSAAVVAPAPAAEVGVGGGGGVGGTMAESFRVHIKVPEIVSAYSDEEKTITVIVSNLGNGVLTDLSLSASGRISPYTISPISIKVLSPGMRAIFLLTLTAPDIVDDNEFNITLRASAKQADTSSSFLLKVIGMQKPALEIRLQQSFDEIEKLLDEIWSEAEWLALRGAKVAKVFTFLDSAKSSLEEAKEAIGPLGYTAAQGKRDEARAFLEDAVIALGEAQPSIKLTLTSPAILFIALAVLAVASLTVYTVRNAGKTRSAYKTIKSRERAQKSRMDNRKQARLKHQAALIKQAYKEGHVSKKTYEKSMRKLKSSKK</sequence>
<keyword evidence="1" id="KW-0472">Membrane</keyword>